<feature type="domain" description="SNTX MACPF/CDC-like" evidence="2">
    <location>
        <begin position="8"/>
        <end position="264"/>
    </location>
</feature>
<keyword evidence="1" id="KW-0175">Coiled coil</keyword>
<proteinExistence type="predicted"/>
<dbReference type="InterPro" id="IPR056072">
    <property type="entry name" value="SNTX_MACPF/CDC-like_dom"/>
</dbReference>
<protein>
    <recommendedName>
        <fullName evidence="2">SNTX MACPF/CDC-like domain-containing protein</fullName>
    </recommendedName>
</protein>
<dbReference type="AlphaFoldDB" id="U9URF7"/>
<feature type="coiled-coil region" evidence="1">
    <location>
        <begin position="828"/>
        <end position="891"/>
    </location>
</feature>
<dbReference type="PANTHER" id="PTHR32046">
    <property type="entry name" value="G DOMAIN-CONTAINING PROTEIN"/>
    <property type="match status" value="1"/>
</dbReference>
<sequence>MASTKVITRKSLGRGAFIGSLYNVANDTFCGTTIFKSKYPDDSIRKVDISHTEILYEYENTYKEKFNKLDVEAELKLSVLTGLIPLEGSGKYLNDEKDSLKSVKGTLIYKITSVEENLVIHRDDVKACISTDVFTNNQNATHVVIGIKWGATIMASFECKDTNEENRSHVEGALKCHFEKIKISGGGHVSVEERYSNIISHFSIKLLGDVVPNNKELPQSFDEARKLVAELPLYTKQYNDGKGVPIEYTLYPLSELAKLFIQDVAIDNMITELSEETILRVEQVFDGLSESKQRLNDLYNDAQSTSNFIMDKVFAQISNRVQEVRINEANFRRELAECLVKVRSGKINIIELENKLKKFHKSILSKNSMMEFFRQHRSVSTLAELVPILKTKRVEFLGKNSTIEHILHKYSNSDIFILLDNNEYIIDFNSSSVHTMFRDLYNSDEGSSKFFIANLKICTQIKCSSYPIIRHYINGRLDSDNYYEDNKILFTSNLIKFDPLPSTKPKNNPSEKTKLEIPCPQDCPTIDSNWRCFRCKKHVEYGYNEHLYCECGESNITHSKFKKINILLLGETGVGKSTFINAFANYLKFNTLDNAKSGDIEVLIPPEFTYMDDNYESVTIKLGNYDSNKPLEEGESSTRECESYVFHLPENRLIRLIDTPGIGDTRGSEYDKKNCENILWYISHYQYLNGICILLKPNNSRYSIRNTLSSRNTLLPLKKQLEKLKKQTKSDVEIKVHKDIIYCFDNESFEYLTAIKEIKFTQNEEQNLAESWKRSVDESLRLIKYLVKCKPHIVKDTLSLNNFRNTVLLLSRPFAEIERLIQKSIILIKENQEEINNSSKTIEELEGKLYDIMELQISEIKSDQENKRAVIEVHQKRVDQLQKEWEKIKEISLKFTQFSRQNAIAAYNDAYVDYLDLCIKEEKIKRNANSSHYDERILRGLEATRENYLKQVEVIKQEIENNNSSITLKEIAKLEQQLYDLPINGPNLKKLKYEAERSETDVLKYTENHYMPPISNFMSNSFAEIFDMFQPFSQENSFKLVHKLDVESEVGVEAKQKRVVVKYVDGKLEVVERYFKGWFKVKELICEDKENVTHIENESCLNAKNCTRNETKFFYSFI</sequence>
<dbReference type="SUPFAM" id="SSF52540">
    <property type="entry name" value="P-loop containing nucleoside triphosphate hydrolases"/>
    <property type="match status" value="2"/>
</dbReference>
<reference evidence="3" key="1">
    <citation type="submission" date="2013-07" db="EMBL/GenBank/DDBJ databases">
        <title>The genome of an arbuscular mycorrhizal fungus provides insights into the evolution of the oldest plant symbiosis.</title>
        <authorList>
            <consortium name="DOE Joint Genome Institute"/>
            <person name="Tisserant E."/>
            <person name="Malbreil M."/>
            <person name="Kuo A."/>
            <person name="Kohler A."/>
            <person name="Symeonidi A."/>
            <person name="Balestrini R."/>
            <person name="Charron P."/>
            <person name="Duensing N."/>
            <person name="Frei-dit-Frey N."/>
            <person name="Gianinazzi-Pearson V."/>
            <person name="Gilbert B."/>
            <person name="Handa Y."/>
            <person name="Hijri M."/>
            <person name="Kaul R."/>
            <person name="Kawaguchi M."/>
            <person name="Krajinski F."/>
            <person name="Lammers P."/>
            <person name="Lapierre D."/>
            <person name="Masclaux F.G."/>
            <person name="Murat C."/>
            <person name="Morin E."/>
            <person name="Ndikumana S."/>
            <person name="Pagni M."/>
            <person name="Petitpierre D."/>
            <person name="Requena N."/>
            <person name="Rosikiewicz P."/>
            <person name="Riley R."/>
            <person name="Saito K."/>
            <person name="San Clemente H."/>
            <person name="Shapiro H."/>
            <person name="van Tuinen D."/>
            <person name="Becard G."/>
            <person name="Bonfante P."/>
            <person name="Paszkowski U."/>
            <person name="Shachar-Hill Y."/>
            <person name="Young J.P."/>
            <person name="Sanders I.R."/>
            <person name="Henrissat B."/>
            <person name="Rensing S.A."/>
            <person name="Grigoriev I.V."/>
            <person name="Corradi N."/>
            <person name="Roux C."/>
            <person name="Martin F."/>
        </authorList>
    </citation>
    <scope>NUCLEOTIDE SEQUENCE</scope>
    <source>
        <strain evidence="3">DAOM 197198</strain>
    </source>
</reference>
<evidence type="ECO:0000313" key="3">
    <source>
        <dbReference type="EMBL" id="ESA18166.1"/>
    </source>
</evidence>
<dbReference type="InterPro" id="IPR027417">
    <property type="entry name" value="P-loop_NTPase"/>
</dbReference>
<name>U9URF7_RHIID</name>
<dbReference type="PROSITE" id="PS00675">
    <property type="entry name" value="SIGMA54_INTERACT_1"/>
    <property type="match status" value="1"/>
</dbReference>
<dbReference type="Gene3D" id="3.40.50.300">
    <property type="entry name" value="P-loop containing nucleotide triphosphate hydrolases"/>
    <property type="match status" value="1"/>
</dbReference>
<dbReference type="PANTHER" id="PTHR32046:SF11">
    <property type="entry name" value="IMMUNE-ASSOCIATED NUCLEOTIDE-BINDING PROTEIN 10-LIKE"/>
    <property type="match status" value="1"/>
</dbReference>
<evidence type="ECO:0000256" key="1">
    <source>
        <dbReference type="SAM" id="Coils"/>
    </source>
</evidence>
<dbReference type="InterPro" id="IPR025662">
    <property type="entry name" value="Sigma_54_int_dom_ATP-bd_1"/>
</dbReference>
<dbReference type="EMBL" id="KI279471">
    <property type="protein sequence ID" value="ESA18166.1"/>
    <property type="molecule type" value="Genomic_DNA"/>
</dbReference>
<dbReference type="VEuPathDB" id="FungiDB:RhiirFUN_026722"/>
<gene>
    <name evidence="3" type="ORF">GLOINDRAFT_20994</name>
</gene>
<evidence type="ECO:0000259" key="2">
    <source>
        <dbReference type="Pfam" id="PF24674"/>
    </source>
</evidence>
<dbReference type="HOGENOM" id="CLU_008351_0_0_1"/>
<organism evidence="3">
    <name type="scientific">Rhizophagus irregularis (strain DAOM 181602 / DAOM 197198 / MUCL 43194)</name>
    <name type="common">Arbuscular mycorrhizal fungus</name>
    <name type="synonym">Glomus intraradices</name>
    <dbReference type="NCBI Taxonomy" id="747089"/>
    <lineage>
        <taxon>Eukaryota</taxon>
        <taxon>Fungi</taxon>
        <taxon>Fungi incertae sedis</taxon>
        <taxon>Mucoromycota</taxon>
        <taxon>Glomeromycotina</taxon>
        <taxon>Glomeromycetes</taxon>
        <taxon>Glomerales</taxon>
        <taxon>Glomeraceae</taxon>
        <taxon>Rhizophagus</taxon>
    </lineage>
</organism>
<dbReference type="eggNOG" id="ENOG502QQZ0">
    <property type="taxonomic scope" value="Eukaryota"/>
</dbReference>
<dbReference type="Pfam" id="PF24674">
    <property type="entry name" value="MACPF_SNTX"/>
    <property type="match status" value="1"/>
</dbReference>
<accession>U9URF7</accession>